<reference evidence="9 10" key="1">
    <citation type="submission" date="2020-04" db="EMBL/GenBank/DDBJ databases">
        <title>Enterovirga sp. isolate from soil.</title>
        <authorList>
            <person name="Chea S."/>
            <person name="Kim D.-U."/>
        </authorList>
    </citation>
    <scope>NUCLEOTIDE SEQUENCE [LARGE SCALE GENOMIC DNA]</scope>
    <source>
        <strain evidence="9 10">DB1703</strain>
    </source>
</reference>
<gene>
    <name evidence="9" type="ORF">HJG44_00160</name>
</gene>
<evidence type="ECO:0000256" key="6">
    <source>
        <dbReference type="ARBA" id="ARBA00023235"/>
    </source>
</evidence>
<dbReference type="SUPFAM" id="SSF56349">
    <property type="entry name" value="DNA breaking-rejoining enzymes"/>
    <property type="match status" value="1"/>
</dbReference>
<feature type="domain" description="DNA topoisomerase I catalytic core eukaryotic-type" evidence="7">
    <location>
        <begin position="104"/>
        <end position="321"/>
    </location>
</feature>
<dbReference type="RefSeq" id="WP_171216348.1">
    <property type="nucleotide sequence ID" value="NZ_JABEPP010000001.1"/>
</dbReference>
<dbReference type="GO" id="GO:0003677">
    <property type="term" value="F:DNA binding"/>
    <property type="evidence" value="ECO:0007669"/>
    <property type="project" value="UniProtKB-KW"/>
</dbReference>
<comment type="similarity">
    <text evidence="2">Belongs to the type IB topoisomerase family.</text>
</comment>
<evidence type="ECO:0000256" key="4">
    <source>
        <dbReference type="ARBA" id="ARBA00023029"/>
    </source>
</evidence>
<dbReference type="Gene3D" id="3.90.15.10">
    <property type="entry name" value="Topoisomerase I, Chain A, domain 3"/>
    <property type="match status" value="1"/>
</dbReference>
<dbReference type="Gene3D" id="1.10.132.120">
    <property type="match status" value="1"/>
</dbReference>
<comment type="catalytic activity">
    <reaction evidence="1">
        <text>ATP-independent breakage of single-stranded DNA, followed by passage and rejoining.</text>
        <dbReference type="EC" id="5.6.2.1"/>
    </reaction>
</comment>
<evidence type="ECO:0000259" key="8">
    <source>
        <dbReference type="Pfam" id="PF21338"/>
    </source>
</evidence>
<keyword evidence="4" id="KW-0799">Topoisomerase</keyword>
<dbReference type="InterPro" id="IPR049331">
    <property type="entry name" value="Top1B_N_bact"/>
</dbReference>
<proteinExistence type="inferred from homology"/>
<dbReference type="Pfam" id="PF01028">
    <property type="entry name" value="Topoisom_I"/>
    <property type="match status" value="1"/>
</dbReference>
<keyword evidence="10" id="KW-1185">Reference proteome</keyword>
<evidence type="ECO:0000256" key="3">
    <source>
        <dbReference type="ARBA" id="ARBA00012891"/>
    </source>
</evidence>
<feature type="domain" description="DNA topoisomerase IB N-terminal" evidence="8">
    <location>
        <begin position="44"/>
        <end position="92"/>
    </location>
</feature>
<dbReference type="Pfam" id="PF21338">
    <property type="entry name" value="Top1B_N_bact"/>
    <property type="match status" value="1"/>
</dbReference>
<dbReference type="PRINTS" id="PR00416">
    <property type="entry name" value="EUTPISMRASEI"/>
</dbReference>
<evidence type="ECO:0000259" key="7">
    <source>
        <dbReference type="Pfam" id="PF01028"/>
    </source>
</evidence>
<evidence type="ECO:0000256" key="1">
    <source>
        <dbReference type="ARBA" id="ARBA00000213"/>
    </source>
</evidence>
<sequence length="374" mass="42649">MPPDVESDREIENVVDPREAAESVGLRYVSDDRPGIRRKRAGKGFSYIGVDGKPVRDEKTLERIRKLAIPPAYTEVWICPFPNGHIQATGRDAKGRKQYRYHPKFREVRDSTKYEHMLEFARGLPAIREKIAEHMKLPGMPREKVLATVVYLLENTLIRVGNDDYVKQNKSYGLTTLKDRHVRVDGAELKFQFKGKSGKTWNLRIKDRRIAKIVKQCQDLPGQELFQYIDDEGRRQDVTSADVNAYLKEITGREVTAKDFRTWAGTVLAALALAEFETFDSDAKAKKNVRAAIERVASRLGNTPTICRKCYVHPEVLHSYLQGDLMLDIKEEVEEELRKNLATLKPEEAAVLTLLESRLNRDLTETLRKAAAAA</sequence>
<keyword evidence="6 9" id="KW-0413">Isomerase</keyword>
<evidence type="ECO:0000256" key="2">
    <source>
        <dbReference type="ARBA" id="ARBA00006645"/>
    </source>
</evidence>
<dbReference type="EC" id="5.6.2.1" evidence="3"/>
<dbReference type="InterPro" id="IPR035447">
    <property type="entry name" value="DNA_topo_I_N_sf"/>
</dbReference>
<dbReference type="PROSITE" id="PS52038">
    <property type="entry name" value="TOPO_IB_2"/>
    <property type="match status" value="1"/>
</dbReference>
<comment type="caution">
    <text evidence="9">The sequence shown here is derived from an EMBL/GenBank/DDBJ whole genome shotgun (WGS) entry which is preliminary data.</text>
</comment>
<dbReference type="EMBL" id="JABEPP010000001">
    <property type="protein sequence ID" value="NNM70812.1"/>
    <property type="molecule type" value="Genomic_DNA"/>
</dbReference>
<accession>A0A849HUM9</accession>
<dbReference type="InterPro" id="IPR001631">
    <property type="entry name" value="TopoI"/>
</dbReference>
<dbReference type="InterPro" id="IPR013500">
    <property type="entry name" value="TopoI_cat_euk"/>
</dbReference>
<dbReference type="Proteomes" id="UP000564885">
    <property type="component" value="Unassembled WGS sequence"/>
</dbReference>
<name>A0A849HUM9_9HYPH</name>
<keyword evidence="5" id="KW-0238">DNA-binding</keyword>
<dbReference type="InterPro" id="IPR014711">
    <property type="entry name" value="TopoI_cat_a-hlx-sub_euk"/>
</dbReference>
<dbReference type="AlphaFoldDB" id="A0A849HUM9"/>
<evidence type="ECO:0000313" key="10">
    <source>
        <dbReference type="Proteomes" id="UP000564885"/>
    </source>
</evidence>
<dbReference type="GO" id="GO:0003917">
    <property type="term" value="F:DNA topoisomerase type I (single strand cut, ATP-independent) activity"/>
    <property type="evidence" value="ECO:0007669"/>
    <property type="project" value="UniProtKB-EC"/>
</dbReference>
<dbReference type="InterPro" id="IPR011010">
    <property type="entry name" value="DNA_brk_join_enz"/>
</dbReference>
<dbReference type="GO" id="GO:0006265">
    <property type="term" value="P:DNA topological change"/>
    <property type="evidence" value="ECO:0007669"/>
    <property type="project" value="InterPro"/>
</dbReference>
<organism evidence="9 10">
    <name type="scientific">Enterovirga aerilata</name>
    <dbReference type="NCBI Taxonomy" id="2730920"/>
    <lineage>
        <taxon>Bacteria</taxon>
        <taxon>Pseudomonadati</taxon>
        <taxon>Pseudomonadota</taxon>
        <taxon>Alphaproteobacteria</taxon>
        <taxon>Hyphomicrobiales</taxon>
        <taxon>Methylobacteriaceae</taxon>
        <taxon>Enterovirga</taxon>
    </lineage>
</organism>
<dbReference type="Gene3D" id="3.30.66.10">
    <property type="entry name" value="DNA topoisomerase I domain"/>
    <property type="match status" value="1"/>
</dbReference>
<evidence type="ECO:0000256" key="5">
    <source>
        <dbReference type="ARBA" id="ARBA00023125"/>
    </source>
</evidence>
<dbReference type="SUPFAM" id="SSF55869">
    <property type="entry name" value="DNA topoisomerase I domain"/>
    <property type="match status" value="1"/>
</dbReference>
<evidence type="ECO:0000313" key="9">
    <source>
        <dbReference type="EMBL" id="NNM70812.1"/>
    </source>
</evidence>
<protein>
    <recommendedName>
        <fullName evidence="3">DNA topoisomerase</fullName>
        <ecNumber evidence="3">5.6.2.1</ecNumber>
    </recommendedName>
</protein>